<organism evidence="1 2">
    <name type="scientific">Thalassotalea marina</name>
    <dbReference type="NCBI Taxonomy" id="1673741"/>
    <lineage>
        <taxon>Bacteria</taxon>
        <taxon>Pseudomonadati</taxon>
        <taxon>Pseudomonadota</taxon>
        <taxon>Gammaproteobacteria</taxon>
        <taxon>Alteromonadales</taxon>
        <taxon>Colwelliaceae</taxon>
        <taxon>Thalassotalea</taxon>
    </lineage>
</organism>
<sequence length="340" mass="38995">MSDEPVYQIDLFSLVDSPKFEVVEGRKTWTTFSNSIGSIDLVPRFKRGNGSQIRTTDVKPGENLTIENRYQIQNNELICEIKPALITKKVDGEEQEFHAYPSDKEELIEKVLFYIAANKGLELRAMPGGVARYGVSFSLYEIREVLKKINKTKPYDLIRQSLIILRDSSTLISQKKENNKITITHDVFADAALEVQGKGKDKDRCFITFSDFVVRQIESQNYRQYPFEEIQTASQSFARFIHLYMLTNYKQLNYGDSVGLNLEKIAEAFGKSKTSENQKKRDLRAALKVLSDNGTITHVPNASNKGGETYYFVEPTEKFIANLQQSEQKYLELQNEAHRE</sequence>
<dbReference type="AlphaFoldDB" id="A0A919BSX8"/>
<name>A0A919BSX8_9GAMM</name>
<reference evidence="1" key="2">
    <citation type="submission" date="2020-09" db="EMBL/GenBank/DDBJ databases">
        <authorList>
            <person name="Sun Q."/>
            <person name="Kim S."/>
        </authorList>
    </citation>
    <scope>NUCLEOTIDE SEQUENCE</scope>
    <source>
        <strain evidence="1">KCTC 42731</strain>
    </source>
</reference>
<comment type="caution">
    <text evidence="1">The sequence shown here is derived from an EMBL/GenBank/DDBJ whole genome shotgun (WGS) entry which is preliminary data.</text>
</comment>
<evidence type="ECO:0000313" key="1">
    <source>
        <dbReference type="EMBL" id="GHG07750.1"/>
    </source>
</evidence>
<gene>
    <name evidence="1" type="ORF">GCM10017161_41820</name>
</gene>
<keyword evidence="2" id="KW-1185">Reference proteome</keyword>
<dbReference type="EMBL" id="BNCK01000016">
    <property type="protein sequence ID" value="GHG07750.1"/>
    <property type="molecule type" value="Genomic_DNA"/>
</dbReference>
<accession>A0A919BSX8</accession>
<protein>
    <submittedName>
        <fullName evidence="1">Uncharacterized protein</fullName>
    </submittedName>
</protein>
<proteinExistence type="predicted"/>
<evidence type="ECO:0000313" key="2">
    <source>
        <dbReference type="Proteomes" id="UP000623842"/>
    </source>
</evidence>
<reference evidence="1" key="1">
    <citation type="journal article" date="2014" name="Int. J. Syst. Evol. Microbiol.">
        <title>Complete genome sequence of Corynebacterium casei LMG S-19264T (=DSM 44701T), isolated from a smear-ripened cheese.</title>
        <authorList>
            <consortium name="US DOE Joint Genome Institute (JGI-PGF)"/>
            <person name="Walter F."/>
            <person name="Albersmeier A."/>
            <person name="Kalinowski J."/>
            <person name="Ruckert C."/>
        </authorList>
    </citation>
    <scope>NUCLEOTIDE SEQUENCE</scope>
    <source>
        <strain evidence="1">KCTC 42731</strain>
    </source>
</reference>
<dbReference type="Proteomes" id="UP000623842">
    <property type="component" value="Unassembled WGS sequence"/>
</dbReference>
<dbReference type="RefSeq" id="WP_189774825.1">
    <property type="nucleotide sequence ID" value="NZ_BNCK01000016.1"/>
</dbReference>